<dbReference type="AlphaFoldDB" id="A0A840UNT0"/>
<evidence type="ECO:0000313" key="4">
    <source>
        <dbReference type="Proteomes" id="UP000559117"/>
    </source>
</evidence>
<dbReference type="InterPro" id="IPR003115">
    <property type="entry name" value="ParB_N"/>
</dbReference>
<dbReference type="SUPFAM" id="SSF110849">
    <property type="entry name" value="ParB/Sulfiredoxin"/>
    <property type="match status" value="1"/>
</dbReference>
<dbReference type="GO" id="GO:0007059">
    <property type="term" value="P:chromosome segregation"/>
    <property type="evidence" value="ECO:0007669"/>
    <property type="project" value="TreeGrafter"/>
</dbReference>
<dbReference type="RefSeq" id="WP_183863477.1">
    <property type="nucleotide sequence ID" value="NZ_JACHFH010000059.1"/>
</dbReference>
<feature type="domain" description="ParB-like N-terminal" evidence="2">
    <location>
        <begin position="21"/>
        <end position="121"/>
    </location>
</feature>
<dbReference type="InterPro" id="IPR050336">
    <property type="entry name" value="Chromosome_partition/occlusion"/>
</dbReference>
<evidence type="ECO:0000313" key="3">
    <source>
        <dbReference type="EMBL" id="MBB5337567.1"/>
    </source>
</evidence>
<keyword evidence="4" id="KW-1185">Reference proteome</keyword>
<dbReference type="Proteomes" id="UP000559117">
    <property type="component" value="Unassembled WGS sequence"/>
</dbReference>
<reference evidence="3 4" key="1">
    <citation type="submission" date="2020-08" db="EMBL/GenBank/DDBJ databases">
        <title>Genomic Encyclopedia of Type Strains, Phase IV (KMG-IV): sequencing the most valuable type-strain genomes for metagenomic binning, comparative biology and taxonomic classification.</title>
        <authorList>
            <person name="Goeker M."/>
        </authorList>
    </citation>
    <scope>NUCLEOTIDE SEQUENCE [LARGE SCALE GENOMIC DNA]</scope>
    <source>
        <strain evidence="3 4">DSM 24661</strain>
    </source>
</reference>
<name>A0A840UNT0_9FIRM</name>
<protein>
    <submittedName>
        <fullName evidence="3">ParB family chromosome partitioning protein</fullName>
    </submittedName>
</protein>
<dbReference type="EMBL" id="JACHFH010000059">
    <property type="protein sequence ID" value="MBB5337567.1"/>
    <property type="molecule type" value="Genomic_DNA"/>
</dbReference>
<organism evidence="3 4">
    <name type="scientific">Pectinatus brassicae</name>
    <dbReference type="NCBI Taxonomy" id="862415"/>
    <lineage>
        <taxon>Bacteria</taxon>
        <taxon>Bacillati</taxon>
        <taxon>Bacillota</taxon>
        <taxon>Negativicutes</taxon>
        <taxon>Selenomonadales</taxon>
        <taxon>Selenomonadaceae</taxon>
        <taxon>Pectinatus</taxon>
    </lineage>
</organism>
<comment type="caution">
    <text evidence="3">The sequence shown here is derived from an EMBL/GenBank/DDBJ whole genome shotgun (WGS) entry which is preliminary data.</text>
</comment>
<dbReference type="InterPro" id="IPR036086">
    <property type="entry name" value="ParB/Sulfiredoxin_sf"/>
</dbReference>
<gene>
    <name evidence="3" type="ORF">HNR32_002729</name>
</gene>
<sequence>MGFSMIAALGEKNDNKVPEIKMININDLASDIQNFYRVSGDEDIEKKNELLFADVLERGIESPIIVKQLDNGKFQIISGHRRREICYRLVSEGHDKFQFIPAIISQVNSENPNEINEVKNEINLIMSNVTSRELNDWEKVQQITRLDALYKQLKASGEKTSGRIDELIAEKLNISKSAVGRAKNINKNLSDDYKKELEKGKLSISAANKLASKPKEEQEKLHEKNPAPKASELEKPQSLLPTTPEPPRIGEQINTNEKKQEILSYKKIPSYDGYVGGVEKENISFNIGYNEDTKSLFAYILVDDNNYMIDLNMICHYVKECIQSGVKL</sequence>
<accession>A0A840UNT0</accession>
<dbReference type="Pfam" id="PF02195">
    <property type="entry name" value="ParB_N"/>
    <property type="match status" value="1"/>
</dbReference>
<dbReference type="Gene3D" id="3.90.1530.10">
    <property type="entry name" value="Conserved hypothetical protein from pyrococcus furiosus pfu- 392566-001, ParB domain"/>
    <property type="match status" value="1"/>
</dbReference>
<proteinExistence type="predicted"/>
<dbReference type="SUPFAM" id="SSF109709">
    <property type="entry name" value="KorB DNA-binding domain-like"/>
    <property type="match status" value="1"/>
</dbReference>
<feature type="compositionally biased region" description="Basic and acidic residues" evidence="1">
    <location>
        <begin position="213"/>
        <end position="235"/>
    </location>
</feature>
<dbReference type="PANTHER" id="PTHR33375">
    <property type="entry name" value="CHROMOSOME-PARTITIONING PROTEIN PARB-RELATED"/>
    <property type="match status" value="1"/>
</dbReference>
<dbReference type="SMART" id="SM00470">
    <property type="entry name" value="ParB"/>
    <property type="match status" value="1"/>
</dbReference>
<dbReference type="PANTHER" id="PTHR33375:SF1">
    <property type="entry name" value="CHROMOSOME-PARTITIONING PROTEIN PARB-RELATED"/>
    <property type="match status" value="1"/>
</dbReference>
<evidence type="ECO:0000259" key="2">
    <source>
        <dbReference type="SMART" id="SM00470"/>
    </source>
</evidence>
<evidence type="ECO:0000256" key="1">
    <source>
        <dbReference type="SAM" id="MobiDB-lite"/>
    </source>
</evidence>
<dbReference type="Gene3D" id="1.10.10.2830">
    <property type="match status" value="1"/>
</dbReference>
<dbReference type="GO" id="GO:0005694">
    <property type="term" value="C:chromosome"/>
    <property type="evidence" value="ECO:0007669"/>
    <property type="project" value="TreeGrafter"/>
</dbReference>
<feature type="region of interest" description="Disordered" evidence="1">
    <location>
        <begin position="209"/>
        <end position="256"/>
    </location>
</feature>